<dbReference type="PANTHER" id="PTHR45436">
    <property type="entry name" value="SENSOR HISTIDINE KINASE YKOH"/>
    <property type="match status" value="1"/>
</dbReference>
<dbReference type="CDD" id="cd00082">
    <property type="entry name" value="HisKA"/>
    <property type="match status" value="1"/>
</dbReference>
<dbReference type="RefSeq" id="WP_020509512.1">
    <property type="nucleotide sequence ID" value="NZ_JBIAZU010000001.1"/>
</dbReference>
<dbReference type="EMBL" id="JBIAZU010000001">
    <property type="protein sequence ID" value="MFF5289167.1"/>
    <property type="molecule type" value="Genomic_DNA"/>
</dbReference>
<comment type="catalytic activity">
    <reaction evidence="1">
        <text>ATP + protein L-histidine = ADP + protein N-phospho-L-histidine.</text>
        <dbReference type="EC" id="2.7.13.3"/>
    </reaction>
</comment>
<dbReference type="GO" id="GO:0016301">
    <property type="term" value="F:kinase activity"/>
    <property type="evidence" value="ECO:0007669"/>
    <property type="project" value="UniProtKB-KW"/>
</dbReference>
<evidence type="ECO:0000313" key="14">
    <source>
        <dbReference type="EMBL" id="MFF5289167.1"/>
    </source>
</evidence>
<sequence>MSRRRRTLRTQLTLLYAVPFVASGALLVTVPLLSDTDPVSDGPAPPAAADAASFPVATWSVTMILLVLVSLVLGWLVAGRFVRPLRAITATARDISATSLDRRLGDVGGTDEFAQLAATLDSLFERLEAAFTSQRHFVANASHELRTPLTAERALLQVALRNPDATIESMRDACREVLQLSAAQERLIEALFTLADGQRPVEHREPIDLAAIARTVLRSRPAEGLTVESTLEPAPAPGDPRLVESLVANLVDNAVRYNVPGGRVQVTTTSVPGGARLAVRNSGPIVPAAEIDRLFEPFQQLRRERTGGGHGLGLAIVRAIATAHGAALEVRARPTGGLDVEVTFGDHVYLGPND</sequence>
<evidence type="ECO:0000259" key="12">
    <source>
        <dbReference type="PROSITE" id="PS50109"/>
    </source>
</evidence>
<dbReference type="InterPro" id="IPR036097">
    <property type="entry name" value="HisK_dim/P_sf"/>
</dbReference>
<evidence type="ECO:0000256" key="10">
    <source>
        <dbReference type="ARBA" id="ARBA00023136"/>
    </source>
</evidence>
<dbReference type="SUPFAM" id="SSF47384">
    <property type="entry name" value="Homodimeric domain of signal transducing histidine kinase"/>
    <property type="match status" value="1"/>
</dbReference>
<protein>
    <recommendedName>
        <fullName evidence="3">histidine kinase</fullName>
        <ecNumber evidence="3">2.7.13.3</ecNumber>
    </recommendedName>
</protein>
<evidence type="ECO:0000256" key="1">
    <source>
        <dbReference type="ARBA" id="ARBA00000085"/>
    </source>
</evidence>
<organism evidence="14 15">
    <name type="scientific">Paractinoplanes globisporus</name>
    <dbReference type="NCBI Taxonomy" id="113565"/>
    <lineage>
        <taxon>Bacteria</taxon>
        <taxon>Bacillati</taxon>
        <taxon>Actinomycetota</taxon>
        <taxon>Actinomycetes</taxon>
        <taxon>Micromonosporales</taxon>
        <taxon>Micromonosporaceae</taxon>
        <taxon>Paractinoplanes</taxon>
    </lineage>
</organism>
<feature type="domain" description="Histidine kinase" evidence="12">
    <location>
        <begin position="140"/>
        <end position="348"/>
    </location>
</feature>
<feature type="transmembrane region" description="Helical" evidence="11">
    <location>
        <begin position="54"/>
        <end position="78"/>
    </location>
</feature>
<dbReference type="InterPro" id="IPR003660">
    <property type="entry name" value="HAMP_dom"/>
</dbReference>
<dbReference type="SMART" id="SM00304">
    <property type="entry name" value="HAMP"/>
    <property type="match status" value="1"/>
</dbReference>
<dbReference type="Gene3D" id="6.10.340.10">
    <property type="match status" value="1"/>
</dbReference>
<evidence type="ECO:0000256" key="9">
    <source>
        <dbReference type="ARBA" id="ARBA00023012"/>
    </source>
</evidence>
<dbReference type="InterPro" id="IPR003594">
    <property type="entry name" value="HATPase_dom"/>
</dbReference>
<dbReference type="PROSITE" id="PS50885">
    <property type="entry name" value="HAMP"/>
    <property type="match status" value="1"/>
</dbReference>
<dbReference type="CDD" id="cd06225">
    <property type="entry name" value="HAMP"/>
    <property type="match status" value="1"/>
</dbReference>
<dbReference type="Gene3D" id="3.30.565.10">
    <property type="entry name" value="Histidine kinase-like ATPase, C-terminal domain"/>
    <property type="match status" value="1"/>
</dbReference>
<dbReference type="PANTHER" id="PTHR45436:SF5">
    <property type="entry name" value="SENSOR HISTIDINE KINASE TRCS"/>
    <property type="match status" value="1"/>
</dbReference>
<dbReference type="SUPFAM" id="SSF55874">
    <property type="entry name" value="ATPase domain of HSP90 chaperone/DNA topoisomerase II/histidine kinase"/>
    <property type="match status" value="1"/>
</dbReference>
<dbReference type="EC" id="2.7.13.3" evidence="3"/>
<dbReference type="SMART" id="SM00387">
    <property type="entry name" value="HATPase_c"/>
    <property type="match status" value="1"/>
</dbReference>
<evidence type="ECO:0000256" key="4">
    <source>
        <dbReference type="ARBA" id="ARBA00022553"/>
    </source>
</evidence>
<evidence type="ECO:0000256" key="6">
    <source>
        <dbReference type="ARBA" id="ARBA00022692"/>
    </source>
</evidence>
<keyword evidence="9" id="KW-0902">Two-component regulatory system</keyword>
<evidence type="ECO:0000259" key="13">
    <source>
        <dbReference type="PROSITE" id="PS50885"/>
    </source>
</evidence>
<dbReference type="PRINTS" id="PR00344">
    <property type="entry name" value="BCTRLSENSOR"/>
</dbReference>
<dbReference type="InterPro" id="IPR005467">
    <property type="entry name" value="His_kinase_dom"/>
</dbReference>
<dbReference type="SUPFAM" id="SSF158472">
    <property type="entry name" value="HAMP domain-like"/>
    <property type="match status" value="1"/>
</dbReference>
<dbReference type="InterPro" id="IPR003661">
    <property type="entry name" value="HisK_dim/P_dom"/>
</dbReference>
<accession>A0ABW6W783</accession>
<evidence type="ECO:0000256" key="5">
    <source>
        <dbReference type="ARBA" id="ARBA00022679"/>
    </source>
</evidence>
<dbReference type="InterPro" id="IPR036890">
    <property type="entry name" value="HATPase_C_sf"/>
</dbReference>
<dbReference type="Pfam" id="PF00672">
    <property type="entry name" value="HAMP"/>
    <property type="match status" value="1"/>
</dbReference>
<evidence type="ECO:0000256" key="8">
    <source>
        <dbReference type="ARBA" id="ARBA00022989"/>
    </source>
</evidence>
<keyword evidence="6 11" id="KW-0812">Transmembrane</keyword>
<feature type="transmembrane region" description="Helical" evidence="11">
    <location>
        <begin position="12"/>
        <end position="34"/>
    </location>
</feature>
<evidence type="ECO:0000256" key="11">
    <source>
        <dbReference type="SAM" id="Phobius"/>
    </source>
</evidence>
<comment type="caution">
    <text evidence="14">The sequence shown here is derived from an EMBL/GenBank/DDBJ whole genome shotgun (WGS) entry which is preliminary data.</text>
</comment>
<evidence type="ECO:0000256" key="7">
    <source>
        <dbReference type="ARBA" id="ARBA00022777"/>
    </source>
</evidence>
<gene>
    <name evidence="14" type="ORF">ACFY35_07005</name>
</gene>
<name>A0ABW6W783_9ACTN</name>
<keyword evidence="4" id="KW-0597">Phosphoprotein</keyword>
<dbReference type="Proteomes" id="UP001602245">
    <property type="component" value="Unassembled WGS sequence"/>
</dbReference>
<dbReference type="PROSITE" id="PS50109">
    <property type="entry name" value="HIS_KIN"/>
    <property type="match status" value="1"/>
</dbReference>
<keyword evidence="7 14" id="KW-0418">Kinase</keyword>
<evidence type="ECO:0000256" key="2">
    <source>
        <dbReference type="ARBA" id="ARBA00004236"/>
    </source>
</evidence>
<keyword evidence="15" id="KW-1185">Reference proteome</keyword>
<keyword evidence="10 11" id="KW-0472">Membrane</keyword>
<dbReference type="SMART" id="SM00388">
    <property type="entry name" value="HisKA"/>
    <property type="match status" value="1"/>
</dbReference>
<proteinExistence type="predicted"/>
<keyword evidence="5" id="KW-0808">Transferase</keyword>
<evidence type="ECO:0000256" key="3">
    <source>
        <dbReference type="ARBA" id="ARBA00012438"/>
    </source>
</evidence>
<evidence type="ECO:0000313" key="15">
    <source>
        <dbReference type="Proteomes" id="UP001602245"/>
    </source>
</evidence>
<dbReference type="InterPro" id="IPR004358">
    <property type="entry name" value="Sig_transdc_His_kin-like_C"/>
</dbReference>
<dbReference type="Pfam" id="PF02518">
    <property type="entry name" value="HATPase_c"/>
    <property type="match status" value="1"/>
</dbReference>
<keyword evidence="8 11" id="KW-1133">Transmembrane helix</keyword>
<comment type="subcellular location">
    <subcellularLocation>
        <location evidence="2">Cell membrane</location>
    </subcellularLocation>
</comment>
<dbReference type="Pfam" id="PF00512">
    <property type="entry name" value="HisKA"/>
    <property type="match status" value="1"/>
</dbReference>
<feature type="domain" description="HAMP" evidence="13">
    <location>
        <begin position="79"/>
        <end position="132"/>
    </location>
</feature>
<reference evidence="14 15" key="1">
    <citation type="submission" date="2024-10" db="EMBL/GenBank/DDBJ databases">
        <title>The Natural Products Discovery Center: Release of the First 8490 Sequenced Strains for Exploring Actinobacteria Biosynthetic Diversity.</title>
        <authorList>
            <person name="Kalkreuter E."/>
            <person name="Kautsar S.A."/>
            <person name="Yang D."/>
            <person name="Bader C.D."/>
            <person name="Teijaro C.N."/>
            <person name="Fluegel L."/>
            <person name="Davis C.M."/>
            <person name="Simpson J.R."/>
            <person name="Lauterbach L."/>
            <person name="Steele A.D."/>
            <person name="Gui C."/>
            <person name="Meng S."/>
            <person name="Li G."/>
            <person name="Viehrig K."/>
            <person name="Ye F."/>
            <person name="Su P."/>
            <person name="Kiefer A.F."/>
            <person name="Nichols A."/>
            <person name="Cepeda A.J."/>
            <person name="Yan W."/>
            <person name="Fan B."/>
            <person name="Jiang Y."/>
            <person name="Adhikari A."/>
            <person name="Zheng C.-J."/>
            <person name="Schuster L."/>
            <person name="Cowan T.M."/>
            <person name="Smanski M.J."/>
            <person name="Chevrette M.G."/>
            <person name="De Carvalho L.P.S."/>
            <person name="Shen B."/>
        </authorList>
    </citation>
    <scope>NUCLEOTIDE SEQUENCE [LARGE SCALE GENOMIC DNA]</scope>
    <source>
        <strain evidence="14 15">NPDC000087</strain>
    </source>
</reference>
<dbReference type="InterPro" id="IPR050428">
    <property type="entry name" value="TCS_sensor_his_kinase"/>
</dbReference>
<dbReference type="Gene3D" id="1.10.287.130">
    <property type="match status" value="1"/>
</dbReference>